<dbReference type="Proteomes" id="UP000887574">
    <property type="component" value="Unplaced"/>
</dbReference>
<evidence type="ECO:0000313" key="1">
    <source>
        <dbReference type="Proteomes" id="UP000887574"/>
    </source>
</evidence>
<dbReference type="Pfam" id="PF03314">
    <property type="entry name" value="DUF273"/>
    <property type="match status" value="1"/>
</dbReference>
<dbReference type="AlphaFoldDB" id="A0A915ER70"/>
<dbReference type="Gene3D" id="3.90.550.10">
    <property type="entry name" value="Spore Coat Polysaccharide Biosynthesis Protein SpsA, Chain A"/>
    <property type="match status" value="1"/>
</dbReference>
<evidence type="ECO:0000313" key="2">
    <source>
        <dbReference type="WBParaSite" id="jg8622"/>
    </source>
</evidence>
<accession>A0A915ER70</accession>
<keyword evidence="1" id="KW-1185">Reference proteome</keyword>
<dbReference type="PANTHER" id="PTHR31562">
    <property type="entry name" value="PROTEIN CBG18972"/>
    <property type="match status" value="1"/>
</dbReference>
<dbReference type="SUPFAM" id="SSF53448">
    <property type="entry name" value="Nucleotide-diphospho-sugar transferases"/>
    <property type="match status" value="1"/>
</dbReference>
<name>A0A915ER70_9BILA</name>
<organism evidence="1 2">
    <name type="scientific">Ditylenchus dipsaci</name>
    <dbReference type="NCBI Taxonomy" id="166011"/>
    <lineage>
        <taxon>Eukaryota</taxon>
        <taxon>Metazoa</taxon>
        <taxon>Ecdysozoa</taxon>
        <taxon>Nematoda</taxon>
        <taxon>Chromadorea</taxon>
        <taxon>Rhabditida</taxon>
        <taxon>Tylenchina</taxon>
        <taxon>Tylenchomorpha</taxon>
        <taxon>Sphaerularioidea</taxon>
        <taxon>Anguinidae</taxon>
        <taxon>Anguininae</taxon>
        <taxon>Ditylenchus</taxon>
    </lineage>
</organism>
<proteinExistence type="predicted"/>
<reference evidence="2" key="1">
    <citation type="submission" date="2022-11" db="UniProtKB">
        <authorList>
            <consortium name="WormBaseParasite"/>
        </authorList>
    </citation>
    <scope>IDENTIFICATION</scope>
</reference>
<dbReference type="InterPro" id="IPR004988">
    <property type="entry name" value="DUF273"/>
</dbReference>
<protein>
    <submittedName>
        <fullName evidence="2">Nucleotide-diphospho-sugar transferase domain-containing protein</fullName>
    </submittedName>
</protein>
<dbReference type="WBParaSite" id="jg8622">
    <property type="protein sequence ID" value="jg8622"/>
    <property type="gene ID" value="jg8622"/>
</dbReference>
<sequence length="231" mass="27118">MFQRHCVTVEFMKSHPEFDWIFFLDADIAVINPRHRIEEFIDPNRHFDLIFYDRMYNWEIMAGSYLAKNTMYARDFLKYWAEFQPPDSFHGTDNGAIHEVFMHKFASQNQTDNCDKIYFESKDYSDLFKYEACVRHSLGEDTRDFVDKSGEGKVKILGKSRAWVRDGSVMVTDKWATNDFMVHGWKNSTMDLSGLLTLGHFPSKARTNLSYKLAESQKNKRSKKIGNTNQS</sequence>
<dbReference type="PANTHER" id="PTHR31562:SF9">
    <property type="entry name" value="GLYCOSYLTRANSFERASE FAMILY 8 PROTEIN"/>
    <property type="match status" value="1"/>
</dbReference>
<dbReference type="InterPro" id="IPR029044">
    <property type="entry name" value="Nucleotide-diphossugar_trans"/>
</dbReference>